<feature type="chain" id="PRO_5014450714" evidence="2">
    <location>
        <begin position="23"/>
        <end position="241"/>
    </location>
</feature>
<feature type="compositionally biased region" description="Polar residues" evidence="1">
    <location>
        <begin position="115"/>
        <end position="133"/>
    </location>
</feature>
<dbReference type="RefSeq" id="WP_235610218.1">
    <property type="nucleotide sequence ID" value="NZ_BFAG01000001.1"/>
</dbReference>
<sequence>MPVTLTRWMRAILLTTLGTASATPALPAPSVATQAVREALTPKLPAPAPARSAPVVRAPQAAPQVVRPAQTPTPRSAPAARPAQAPVARRAPAQPARPAQTPATRAPQAQASTSRAQNIQQLQSQVSRNTARTGRSAILRATAYNSMPGQTDSTPFITATGTRTRPGVVALSRDMLRMFPYGTRITIQDLSGRSGGLFNGRVFIVEDTMAAYKTGSIDIWMSSYGDAIRFGARQVRITALR</sequence>
<feature type="region of interest" description="Disordered" evidence="1">
    <location>
        <begin position="44"/>
        <end position="133"/>
    </location>
</feature>
<name>A0A2I9DP94_9DEIO</name>
<keyword evidence="4" id="KW-1185">Reference proteome</keyword>
<accession>A0A2I9DP94</accession>
<dbReference type="Proteomes" id="UP000236569">
    <property type="component" value="Unassembled WGS sequence"/>
</dbReference>
<evidence type="ECO:0000313" key="4">
    <source>
        <dbReference type="Proteomes" id="UP000236569"/>
    </source>
</evidence>
<evidence type="ECO:0000313" key="3">
    <source>
        <dbReference type="EMBL" id="GBF03917.1"/>
    </source>
</evidence>
<dbReference type="AlphaFoldDB" id="A0A2I9DP94"/>
<feature type="signal peptide" evidence="2">
    <location>
        <begin position="1"/>
        <end position="22"/>
    </location>
</feature>
<dbReference type="CDD" id="cd22784">
    <property type="entry name" value="DPBB_MltA_YuiC-like"/>
    <property type="match status" value="1"/>
</dbReference>
<gene>
    <name evidence="3" type="ORF">DAERI_010089</name>
</gene>
<dbReference type="EMBL" id="BFAG01000001">
    <property type="protein sequence ID" value="GBF03917.1"/>
    <property type="molecule type" value="Genomic_DNA"/>
</dbReference>
<organism evidence="3 4">
    <name type="scientific">Deinococcus aerius</name>
    <dbReference type="NCBI Taxonomy" id="200253"/>
    <lineage>
        <taxon>Bacteria</taxon>
        <taxon>Thermotogati</taxon>
        <taxon>Deinococcota</taxon>
        <taxon>Deinococci</taxon>
        <taxon>Deinococcales</taxon>
        <taxon>Deinococcaceae</taxon>
        <taxon>Deinococcus</taxon>
    </lineage>
</organism>
<reference evidence="4" key="1">
    <citation type="submission" date="2018-01" db="EMBL/GenBank/DDBJ databases">
        <title>Draft Genome Sequence of the Radioresistant Bacterium Deinococcus aerius TR0125, Isolated from the Higher Atmosphere above Japan.</title>
        <authorList>
            <person name="Satoh K."/>
            <person name="Arai H."/>
            <person name="Sanzen T."/>
            <person name="Kawaguchi Y."/>
            <person name="Hayashi H."/>
            <person name="Yokobori S."/>
            <person name="Yamagishi A."/>
            <person name="Oono Y."/>
            <person name="Narumi I."/>
        </authorList>
    </citation>
    <scope>NUCLEOTIDE SEQUENCE [LARGE SCALE GENOMIC DNA]</scope>
    <source>
        <strain evidence="4">TR0125</strain>
    </source>
</reference>
<evidence type="ECO:0000256" key="2">
    <source>
        <dbReference type="SAM" id="SignalP"/>
    </source>
</evidence>
<proteinExistence type="predicted"/>
<protein>
    <submittedName>
        <fullName evidence="3">3D domain-containing protein</fullName>
    </submittedName>
</protein>
<keyword evidence="2" id="KW-0732">Signal</keyword>
<evidence type="ECO:0000256" key="1">
    <source>
        <dbReference type="SAM" id="MobiDB-lite"/>
    </source>
</evidence>
<feature type="compositionally biased region" description="Low complexity" evidence="1">
    <location>
        <begin position="44"/>
        <end position="114"/>
    </location>
</feature>
<comment type="caution">
    <text evidence="3">The sequence shown here is derived from an EMBL/GenBank/DDBJ whole genome shotgun (WGS) entry which is preliminary data.</text>
</comment>